<protein>
    <submittedName>
        <fullName evidence="2">Uncharacterized protein YegL</fullName>
    </submittedName>
</protein>
<dbReference type="Proteomes" id="UP001519332">
    <property type="component" value="Unassembled WGS sequence"/>
</dbReference>
<dbReference type="PANTHER" id="PTHR45737">
    <property type="entry name" value="VON WILLEBRAND FACTOR A DOMAIN-CONTAINING PROTEIN 5A"/>
    <property type="match status" value="1"/>
</dbReference>
<dbReference type="InterPro" id="IPR002035">
    <property type="entry name" value="VWF_A"/>
</dbReference>
<dbReference type="PANTHER" id="PTHR45737:SF6">
    <property type="entry name" value="VON WILLEBRAND FACTOR A DOMAIN-CONTAINING PROTEIN 5A"/>
    <property type="match status" value="1"/>
</dbReference>
<dbReference type="SUPFAM" id="SSF53300">
    <property type="entry name" value="vWA-like"/>
    <property type="match status" value="1"/>
</dbReference>
<dbReference type="Pfam" id="PF18571">
    <property type="entry name" value="VWA_3_C"/>
    <property type="match status" value="1"/>
</dbReference>
<evidence type="ECO:0000313" key="3">
    <source>
        <dbReference type="Proteomes" id="UP001519332"/>
    </source>
</evidence>
<name>A0ABS4TTC5_9PSEU</name>
<evidence type="ECO:0000259" key="1">
    <source>
        <dbReference type="SMART" id="SM00327"/>
    </source>
</evidence>
<dbReference type="Gene3D" id="3.40.50.410">
    <property type="entry name" value="von Willebrand factor, type A domain"/>
    <property type="match status" value="1"/>
</dbReference>
<dbReference type="Gene3D" id="2.60.40.3670">
    <property type="match status" value="1"/>
</dbReference>
<comment type="caution">
    <text evidence="2">The sequence shown here is derived from an EMBL/GenBank/DDBJ whole genome shotgun (WGS) entry which is preliminary data.</text>
</comment>
<dbReference type="Gene3D" id="1.20.120.1690">
    <property type="match status" value="1"/>
</dbReference>
<dbReference type="EMBL" id="JAGINW010000001">
    <property type="protein sequence ID" value="MBP2327649.1"/>
    <property type="molecule type" value="Genomic_DNA"/>
</dbReference>
<dbReference type="InterPro" id="IPR041176">
    <property type="entry name" value="VWA_3_C"/>
</dbReference>
<gene>
    <name evidence="2" type="ORF">JOF56_008034</name>
</gene>
<dbReference type="SMART" id="SM00327">
    <property type="entry name" value="VWA"/>
    <property type="match status" value="1"/>
</dbReference>
<keyword evidence="3" id="KW-1185">Reference proteome</keyword>
<organism evidence="2 3">
    <name type="scientific">Kibdelosporangium banguiense</name>
    <dbReference type="NCBI Taxonomy" id="1365924"/>
    <lineage>
        <taxon>Bacteria</taxon>
        <taxon>Bacillati</taxon>
        <taxon>Actinomycetota</taxon>
        <taxon>Actinomycetes</taxon>
        <taxon>Pseudonocardiales</taxon>
        <taxon>Pseudonocardiaceae</taxon>
        <taxon>Kibdelosporangium</taxon>
    </lineage>
</organism>
<reference evidence="2 3" key="1">
    <citation type="submission" date="2021-03" db="EMBL/GenBank/DDBJ databases">
        <title>Sequencing the genomes of 1000 actinobacteria strains.</title>
        <authorList>
            <person name="Klenk H.-P."/>
        </authorList>
    </citation>
    <scope>NUCLEOTIDE SEQUENCE [LARGE SCALE GENOMIC DNA]</scope>
    <source>
        <strain evidence="2 3">DSM 46670</strain>
    </source>
</reference>
<sequence>MDFELHVDHNKYLPDGGRVMDAVVSVSALDGGRRAHAPTAAEVIMIDCSGSMEGEKIIEAKRAVNVAVDQLRDEVAFAVVAGNSAARMAYPPGETMVPASPVTRAEAKAAIRKLRAEGGTAIGTWLDLGNHLLAGQDADIKHGILLTDGHNIHQRHEDLLATLEQCRGKFVCETRGVGKGWSAEPLNAIADVLLGTADGLPDAKTLTAEFQAMIEAVMGKTTANVTLRLWCPRGSRLRFVKQVFPDILPLTENGTPLSDLITDYPTGSWGAETRDYHLSVELPAGKKLGEEVLAAHARIVVADNVVAEGLIPASWTDDAALSTKINQRVAHYTGQQELNVVTQEGLAALTAGRKDEATAKLGRAVQLAAESDHHDTLRVLNKIVDVVDAPTAHVRLRDDMEDVDAEMASVKSRKTVPWRKR</sequence>
<dbReference type="RefSeq" id="WP_209644583.1">
    <property type="nucleotide sequence ID" value="NZ_JAGINW010000001.1"/>
</dbReference>
<proteinExistence type="predicted"/>
<dbReference type="Pfam" id="PF13768">
    <property type="entry name" value="VWA_3"/>
    <property type="match status" value="1"/>
</dbReference>
<evidence type="ECO:0000313" key="2">
    <source>
        <dbReference type="EMBL" id="MBP2327649.1"/>
    </source>
</evidence>
<accession>A0ABS4TTC5</accession>
<dbReference type="InterPro" id="IPR036465">
    <property type="entry name" value="vWFA_dom_sf"/>
</dbReference>
<feature type="domain" description="VWFA" evidence="1">
    <location>
        <begin position="39"/>
        <end position="218"/>
    </location>
</feature>